<gene>
    <name evidence="1" type="ORF">E2C01_098963</name>
</gene>
<dbReference type="EMBL" id="VSRR010135696">
    <property type="protein sequence ID" value="MPD03331.1"/>
    <property type="molecule type" value="Genomic_DNA"/>
</dbReference>
<sequence>MAFSHSEVKYSEDERYMVANTVALTFEVNAVETDSSDIRDKEKHSEDLKRFNYPYIQRFEAVRKIVLPADRPPVPAPPEVKRRTPSPVVKYPKGCEIDGSPLLGEMNLCQPSFSFE</sequence>
<reference evidence="1 2" key="1">
    <citation type="submission" date="2019-05" db="EMBL/GenBank/DDBJ databases">
        <title>Another draft genome of Portunus trituberculatus and its Hox gene families provides insights of decapod evolution.</title>
        <authorList>
            <person name="Jeong J.-H."/>
            <person name="Song I."/>
            <person name="Kim S."/>
            <person name="Choi T."/>
            <person name="Kim D."/>
            <person name="Ryu S."/>
            <person name="Kim W."/>
        </authorList>
    </citation>
    <scope>NUCLEOTIDE SEQUENCE [LARGE SCALE GENOMIC DNA]</scope>
    <source>
        <tissue evidence="1">Muscle</tissue>
    </source>
</reference>
<dbReference type="OrthoDB" id="2423701at2759"/>
<organism evidence="1 2">
    <name type="scientific">Portunus trituberculatus</name>
    <name type="common">Swimming crab</name>
    <name type="synonym">Neptunus trituberculatus</name>
    <dbReference type="NCBI Taxonomy" id="210409"/>
    <lineage>
        <taxon>Eukaryota</taxon>
        <taxon>Metazoa</taxon>
        <taxon>Ecdysozoa</taxon>
        <taxon>Arthropoda</taxon>
        <taxon>Crustacea</taxon>
        <taxon>Multicrustacea</taxon>
        <taxon>Malacostraca</taxon>
        <taxon>Eumalacostraca</taxon>
        <taxon>Eucarida</taxon>
        <taxon>Decapoda</taxon>
        <taxon>Pleocyemata</taxon>
        <taxon>Brachyura</taxon>
        <taxon>Eubrachyura</taxon>
        <taxon>Portunoidea</taxon>
        <taxon>Portunidae</taxon>
        <taxon>Portuninae</taxon>
        <taxon>Portunus</taxon>
    </lineage>
</organism>
<protein>
    <submittedName>
        <fullName evidence="1">Uncharacterized protein</fullName>
    </submittedName>
</protein>
<dbReference type="AlphaFoldDB" id="A0A5B7K2K9"/>
<proteinExistence type="predicted"/>
<dbReference type="Proteomes" id="UP000324222">
    <property type="component" value="Unassembled WGS sequence"/>
</dbReference>
<accession>A0A5B7K2K9</accession>
<keyword evidence="2" id="KW-1185">Reference proteome</keyword>
<name>A0A5B7K2K9_PORTR</name>
<comment type="caution">
    <text evidence="1">The sequence shown here is derived from an EMBL/GenBank/DDBJ whole genome shotgun (WGS) entry which is preliminary data.</text>
</comment>
<evidence type="ECO:0000313" key="2">
    <source>
        <dbReference type="Proteomes" id="UP000324222"/>
    </source>
</evidence>
<evidence type="ECO:0000313" key="1">
    <source>
        <dbReference type="EMBL" id="MPD03331.1"/>
    </source>
</evidence>